<evidence type="ECO:0000313" key="2">
    <source>
        <dbReference type="Proteomes" id="UP000626092"/>
    </source>
</evidence>
<gene>
    <name evidence="1" type="ORF">RHSIM_Rhsim03G0171700</name>
</gene>
<dbReference type="AlphaFoldDB" id="A0A834LT45"/>
<name>A0A834LT45_RHOSS</name>
<comment type="caution">
    <text evidence="1">The sequence shown here is derived from an EMBL/GenBank/DDBJ whole genome shotgun (WGS) entry which is preliminary data.</text>
</comment>
<protein>
    <submittedName>
        <fullName evidence="1">Uncharacterized protein</fullName>
    </submittedName>
</protein>
<dbReference type="EMBL" id="WJXA01000003">
    <property type="protein sequence ID" value="KAF7147735.1"/>
    <property type="molecule type" value="Genomic_DNA"/>
</dbReference>
<evidence type="ECO:0000313" key="1">
    <source>
        <dbReference type="EMBL" id="KAF7147735.1"/>
    </source>
</evidence>
<reference evidence="1" key="1">
    <citation type="submission" date="2019-11" db="EMBL/GenBank/DDBJ databases">
        <authorList>
            <person name="Liu Y."/>
            <person name="Hou J."/>
            <person name="Li T.-Q."/>
            <person name="Guan C.-H."/>
            <person name="Wu X."/>
            <person name="Wu H.-Z."/>
            <person name="Ling F."/>
            <person name="Zhang R."/>
            <person name="Shi X.-G."/>
            <person name="Ren J.-P."/>
            <person name="Chen E.-F."/>
            <person name="Sun J.-M."/>
        </authorList>
    </citation>
    <scope>NUCLEOTIDE SEQUENCE</scope>
    <source>
        <strain evidence="1">Adult_tree_wgs_1</strain>
        <tissue evidence="1">Leaves</tissue>
    </source>
</reference>
<dbReference type="OrthoDB" id="10459027at2759"/>
<proteinExistence type="predicted"/>
<organism evidence="1 2">
    <name type="scientific">Rhododendron simsii</name>
    <name type="common">Sims's rhododendron</name>
    <dbReference type="NCBI Taxonomy" id="118357"/>
    <lineage>
        <taxon>Eukaryota</taxon>
        <taxon>Viridiplantae</taxon>
        <taxon>Streptophyta</taxon>
        <taxon>Embryophyta</taxon>
        <taxon>Tracheophyta</taxon>
        <taxon>Spermatophyta</taxon>
        <taxon>Magnoliopsida</taxon>
        <taxon>eudicotyledons</taxon>
        <taxon>Gunneridae</taxon>
        <taxon>Pentapetalae</taxon>
        <taxon>asterids</taxon>
        <taxon>Ericales</taxon>
        <taxon>Ericaceae</taxon>
        <taxon>Ericoideae</taxon>
        <taxon>Rhodoreae</taxon>
        <taxon>Rhododendron</taxon>
    </lineage>
</organism>
<keyword evidence="2" id="KW-1185">Reference proteome</keyword>
<sequence>MEIAGSFKSSHRGEDLFLLNLSLGWLNFLPLLGEVAGSALRQVGPHNWNNTCITVLVVGRHTPPWVAPPKSPQSAKSRLSDWQGPVHIMARLADSILSLTCHPVWLEKRCCCSELAPSRFCLLASSELYNPGIEM</sequence>
<dbReference type="Proteomes" id="UP000626092">
    <property type="component" value="Unassembled WGS sequence"/>
</dbReference>
<accession>A0A834LT45</accession>